<reference evidence="6 7" key="1">
    <citation type="journal article" date="2016" name="Int. J. Mol. Sci.">
        <title>Comparative genomics of the extreme acidophile Acidithiobacillus thiooxidans reveals intraspecific divergence and niche adaptation.</title>
        <authorList>
            <person name="Zhang X."/>
            <person name="Feng X."/>
            <person name="Tao J."/>
            <person name="Ma L."/>
            <person name="Xiao Y."/>
            <person name="Liang Y."/>
            <person name="Liu X."/>
            <person name="Yin H."/>
        </authorList>
    </citation>
    <scope>NUCLEOTIDE SEQUENCE [LARGE SCALE GENOMIC DNA]</scope>
    <source>
        <strain evidence="5 7">A02</strain>
        <strain evidence="6">DXS-W</strain>
    </source>
</reference>
<keyword evidence="2" id="KW-0238">DNA-binding</keyword>
<dbReference type="GO" id="GO:0003700">
    <property type="term" value="F:DNA-binding transcription factor activity"/>
    <property type="evidence" value="ECO:0007669"/>
    <property type="project" value="InterPro"/>
</dbReference>
<evidence type="ECO:0000259" key="4">
    <source>
        <dbReference type="PROSITE" id="PS50987"/>
    </source>
</evidence>
<comment type="caution">
    <text evidence="6">The sequence shown here is derived from an EMBL/GenBank/DDBJ whole genome shotgun (WGS) entry which is preliminary data.</text>
</comment>
<evidence type="ECO:0000313" key="5">
    <source>
        <dbReference type="EMBL" id="OCX74144.1"/>
    </source>
</evidence>
<dbReference type="GO" id="GO:0003677">
    <property type="term" value="F:DNA binding"/>
    <property type="evidence" value="ECO:0007669"/>
    <property type="project" value="UniProtKB-KW"/>
</dbReference>
<dbReference type="EMBL" id="LWSA01000077">
    <property type="protein sequence ID" value="OCX74144.1"/>
    <property type="molecule type" value="Genomic_DNA"/>
</dbReference>
<keyword evidence="8" id="KW-1185">Reference proteome</keyword>
<dbReference type="Pfam" id="PF12840">
    <property type="entry name" value="HTH_20"/>
    <property type="match status" value="1"/>
</dbReference>
<sequence>MEISKETENIVQQLESLASPVRLEIFRLLVEQEPTGLVSGDIAEHLDQPHNGISFHLKSLQHAGLVTVQREGRYQRYRADMSVVRALVAYLTENCCRGTQNCSLPQPTDLPLDEEALNENS</sequence>
<dbReference type="Proteomes" id="UP000095008">
    <property type="component" value="Unassembled WGS sequence"/>
</dbReference>
<dbReference type="NCBIfam" id="NF033788">
    <property type="entry name" value="HTH_metalloreg"/>
    <property type="match status" value="1"/>
</dbReference>
<gene>
    <name evidence="6" type="ORF">A6M23_04725</name>
    <name evidence="5" type="ORF">A6P07_06365</name>
</gene>
<keyword evidence="1" id="KW-0805">Transcription regulation</keyword>
<organism evidence="6 8">
    <name type="scientific">Acidithiobacillus thiooxidans</name>
    <name type="common">Thiobacillus thiooxidans</name>
    <dbReference type="NCBI Taxonomy" id="930"/>
    <lineage>
        <taxon>Bacteria</taxon>
        <taxon>Pseudomonadati</taxon>
        <taxon>Pseudomonadota</taxon>
        <taxon>Acidithiobacillia</taxon>
        <taxon>Acidithiobacillales</taxon>
        <taxon>Acidithiobacillaceae</taxon>
        <taxon>Acidithiobacillus</taxon>
    </lineage>
</organism>
<dbReference type="InterPro" id="IPR036388">
    <property type="entry name" value="WH-like_DNA-bd_sf"/>
</dbReference>
<evidence type="ECO:0000256" key="2">
    <source>
        <dbReference type="ARBA" id="ARBA00023125"/>
    </source>
</evidence>
<dbReference type="InterPro" id="IPR011991">
    <property type="entry name" value="ArsR-like_HTH"/>
</dbReference>
<keyword evidence="3" id="KW-0804">Transcription</keyword>
<dbReference type="STRING" id="930.GCA_002079865_01359"/>
<dbReference type="eggNOG" id="COG0640">
    <property type="taxonomic scope" value="Bacteria"/>
</dbReference>
<protein>
    <submittedName>
        <fullName evidence="6">Transcriptional regulator</fullName>
    </submittedName>
</protein>
<dbReference type="InterPro" id="IPR036390">
    <property type="entry name" value="WH_DNA-bd_sf"/>
</dbReference>
<evidence type="ECO:0000256" key="3">
    <source>
        <dbReference type="ARBA" id="ARBA00023163"/>
    </source>
</evidence>
<evidence type="ECO:0000313" key="8">
    <source>
        <dbReference type="Proteomes" id="UP000095008"/>
    </source>
</evidence>
<dbReference type="PROSITE" id="PS50987">
    <property type="entry name" value="HTH_ARSR_2"/>
    <property type="match status" value="1"/>
</dbReference>
<dbReference type="SMART" id="SM00418">
    <property type="entry name" value="HTH_ARSR"/>
    <property type="match status" value="1"/>
</dbReference>
<dbReference type="InterPro" id="IPR051011">
    <property type="entry name" value="Metal_resp_trans_reg"/>
</dbReference>
<evidence type="ECO:0000313" key="7">
    <source>
        <dbReference type="Proteomes" id="UP000094893"/>
    </source>
</evidence>
<accession>A0A1C2IFX7</accession>
<dbReference type="Gene3D" id="1.10.10.10">
    <property type="entry name" value="Winged helix-like DNA-binding domain superfamily/Winged helix DNA-binding domain"/>
    <property type="match status" value="1"/>
</dbReference>
<evidence type="ECO:0000256" key="1">
    <source>
        <dbReference type="ARBA" id="ARBA00023015"/>
    </source>
</evidence>
<dbReference type="InterPro" id="IPR001845">
    <property type="entry name" value="HTH_ArsR_DNA-bd_dom"/>
</dbReference>
<dbReference type="AlphaFoldDB" id="A0A1C2IFX7"/>
<dbReference type="OrthoDB" id="5297460at2"/>
<feature type="domain" description="HTH arsR-type" evidence="4">
    <location>
        <begin position="2"/>
        <end position="99"/>
    </location>
</feature>
<dbReference type="CDD" id="cd00090">
    <property type="entry name" value="HTH_ARSR"/>
    <property type="match status" value="1"/>
</dbReference>
<dbReference type="PRINTS" id="PR00778">
    <property type="entry name" value="HTHARSR"/>
</dbReference>
<dbReference type="SUPFAM" id="SSF46785">
    <property type="entry name" value="Winged helix' DNA-binding domain"/>
    <property type="match status" value="1"/>
</dbReference>
<evidence type="ECO:0000313" key="6">
    <source>
        <dbReference type="EMBL" id="OCX74884.1"/>
    </source>
</evidence>
<dbReference type="Proteomes" id="UP000094893">
    <property type="component" value="Unassembled WGS sequence"/>
</dbReference>
<name>A0A1C2IFX7_ACITH</name>
<dbReference type="PANTHER" id="PTHR43132">
    <property type="entry name" value="ARSENICAL RESISTANCE OPERON REPRESSOR ARSR-RELATED"/>
    <property type="match status" value="1"/>
</dbReference>
<dbReference type="PANTHER" id="PTHR43132:SF2">
    <property type="entry name" value="ARSENICAL RESISTANCE OPERON REPRESSOR ARSR-RELATED"/>
    <property type="match status" value="1"/>
</dbReference>
<dbReference type="EMBL" id="LWRY01000028">
    <property type="protein sequence ID" value="OCX74884.1"/>
    <property type="molecule type" value="Genomic_DNA"/>
</dbReference>
<proteinExistence type="predicted"/>